<evidence type="ECO:0000256" key="1">
    <source>
        <dbReference type="SAM" id="Phobius"/>
    </source>
</evidence>
<evidence type="ECO:0000313" key="2">
    <source>
        <dbReference type="EMBL" id="MET3684390.1"/>
    </source>
</evidence>
<reference evidence="2 3" key="1">
    <citation type="submission" date="2024-06" db="EMBL/GenBank/DDBJ databases">
        <title>Genomic Encyclopedia of Type Strains, Phase IV (KMG-IV): sequencing the most valuable type-strain genomes for metagenomic binning, comparative biology and taxonomic classification.</title>
        <authorList>
            <person name="Goeker M."/>
        </authorList>
    </citation>
    <scope>NUCLEOTIDE SEQUENCE [LARGE SCALE GENOMIC DNA]</scope>
    <source>
        <strain evidence="2 3">DSM 23520</strain>
    </source>
</reference>
<dbReference type="EMBL" id="JBEPMX010000017">
    <property type="protein sequence ID" value="MET3684390.1"/>
    <property type="molecule type" value="Genomic_DNA"/>
</dbReference>
<keyword evidence="3" id="KW-1185">Reference proteome</keyword>
<organism evidence="2 3">
    <name type="scientific">Alkalibacillus flavidus</name>
    <dbReference type="NCBI Taxonomy" id="546021"/>
    <lineage>
        <taxon>Bacteria</taxon>
        <taxon>Bacillati</taxon>
        <taxon>Bacillota</taxon>
        <taxon>Bacilli</taxon>
        <taxon>Bacillales</taxon>
        <taxon>Bacillaceae</taxon>
        <taxon>Alkalibacillus</taxon>
    </lineage>
</organism>
<evidence type="ECO:0000313" key="3">
    <source>
        <dbReference type="Proteomes" id="UP001549167"/>
    </source>
</evidence>
<feature type="transmembrane region" description="Helical" evidence="1">
    <location>
        <begin position="134"/>
        <end position="155"/>
    </location>
</feature>
<dbReference type="Pfam" id="PF06691">
    <property type="entry name" value="DUF1189"/>
    <property type="match status" value="1"/>
</dbReference>
<feature type="transmembrane region" description="Helical" evidence="1">
    <location>
        <begin position="64"/>
        <end position="95"/>
    </location>
</feature>
<dbReference type="Proteomes" id="UP001549167">
    <property type="component" value="Unassembled WGS sequence"/>
</dbReference>
<gene>
    <name evidence="2" type="ORF">ABID56_002517</name>
</gene>
<keyword evidence="1" id="KW-0812">Transmembrane</keyword>
<comment type="caution">
    <text evidence="2">The sequence shown here is derived from an EMBL/GenBank/DDBJ whole genome shotgun (WGS) entry which is preliminary data.</text>
</comment>
<protein>
    <submittedName>
        <fullName evidence="2">Phosphatidylglycerophosphate synthase</fullName>
    </submittedName>
</protein>
<keyword evidence="1" id="KW-0472">Membrane</keyword>
<name>A0ABV2L0C9_9BACI</name>
<feature type="transmembrane region" description="Helical" evidence="1">
    <location>
        <begin position="107"/>
        <end position="128"/>
    </location>
</feature>
<keyword evidence="1" id="KW-1133">Transmembrane helix</keyword>
<proteinExistence type="predicted"/>
<sequence>MAITRIFKTSLKLPKKQALFSLNRETMRDTMVYLLLLMTLVCLPDTIRITYDFFSQEEVASPDLFITQLIVLLPFIITFLMVAGVTSLAGIAYGIRTLTKRKLAFQQLWKMTGYALTLPILIITIFRILQWSHWLLWIIPFILLYTLIYNMITIFPKRKTAI</sequence>
<dbReference type="RefSeq" id="WP_354221700.1">
    <property type="nucleotide sequence ID" value="NZ_JBEPMX010000017.1"/>
</dbReference>
<accession>A0ABV2L0C9</accession>
<dbReference type="InterPro" id="IPR009574">
    <property type="entry name" value="DUF1189"/>
</dbReference>